<dbReference type="AlphaFoldDB" id="F0S979"/>
<protein>
    <submittedName>
        <fullName evidence="6">Glycoside hydrolase family 28</fullName>
    </submittedName>
</protein>
<feature type="chain" id="PRO_5003260075" evidence="5">
    <location>
        <begin position="24"/>
        <end position="537"/>
    </location>
</feature>
<keyword evidence="2 4" id="KW-0378">Hydrolase</keyword>
<dbReference type="SUPFAM" id="SSF51126">
    <property type="entry name" value="Pectin lyase-like"/>
    <property type="match status" value="1"/>
</dbReference>
<evidence type="ECO:0000256" key="4">
    <source>
        <dbReference type="RuleBase" id="RU361169"/>
    </source>
</evidence>
<dbReference type="Proteomes" id="UP000000310">
    <property type="component" value="Chromosome"/>
</dbReference>
<dbReference type="Gene3D" id="2.160.20.10">
    <property type="entry name" value="Single-stranded right-handed beta-helix, Pectin lyase-like"/>
    <property type="match status" value="1"/>
</dbReference>
<comment type="similarity">
    <text evidence="1 4">Belongs to the glycosyl hydrolase 28 family.</text>
</comment>
<reference evidence="7" key="2">
    <citation type="submission" date="2011-02" db="EMBL/GenBank/DDBJ databases">
        <title>The complete genome of Pedobacter saltans DSM 12145.</title>
        <authorList>
            <consortium name="US DOE Joint Genome Institute (JGI-PGF)"/>
            <person name="Lucas S."/>
            <person name="Copeland A."/>
            <person name="Lapidus A."/>
            <person name="Bruce D."/>
            <person name="Goodwin L."/>
            <person name="Pitluck S."/>
            <person name="Kyrpides N."/>
            <person name="Mavromatis K."/>
            <person name="Pagani I."/>
            <person name="Ivanova N."/>
            <person name="Ovchinnikova G."/>
            <person name="Lu M."/>
            <person name="Detter J.C."/>
            <person name="Han C."/>
            <person name="Land M."/>
            <person name="Hauser L."/>
            <person name="Markowitz V."/>
            <person name="Cheng J.-F."/>
            <person name="Hugenholtz P."/>
            <person name="Woyke T."/>
            <person name="Wu D."/>
            <person name="Tindall B."/>
            <person name="Pomrenke H.G."/>
            <person name="Brambilla E."/>
            <person name="Klenk H.-P."/>
            <person name="Eisen J.A."/>
        </authorList>
    </citation>
    <scope>NUCLEOTIDE SEQUENCE [LARGE SCALE GENOMIC DNA]</scope>
    <source>
        <strain evidence="7">ATCC 51119 / DSM 12145 / JCM 21818 / LMG 10337 / NBRC 100064 / NCIMB 13643</strain>
    </source>
</reference>
<feature type="signal peptide" evidence="5">
    <location>
        <begin position="1"/>
        <end position="23"/>
    </location>
</feature>
<dbReference type="InterPro" id="IPR051801">
    <property type="entry name" value="GH28_Enzymes"/>
</dbReference>
<accession>F0S979</accession>
<sequence>MKVMSKAIFMLLFFMAFQNVLIAAEVIAYTTLPEAEKSKVYTLKVNGKEIFVEKFKDISYARFAFSGNIKLELTASKTFSSYIISPKSYEIPSRRAENTILFDLSKPRKLILQLENVEEKLFIFADAPEQDKPKLGDQNVTNLKDYVDDHTGQVLQTKQIQKAIDYVSAHKGILYVPNGKYLTGTLIMKRDVTLYLESGAIIQGSGNLADYNDNGDNKTGTVTSKKGALIYFDKAENAKIIGRGVIAMQGTKIKTETNQKIRVVNIRESNNSEIHDIIIRDSGGFTVHILNSNHVTMKGYKIINDLSLVNEDGTDPDGCDGVLIEDVFMYTSDDAVAVKADHRLCQNVLVKDCVFWTVKSALKVGSDPANGARNIVFQNNDVVHADRALALYVGKGFIENVKFIDNKSEFVGGNAKRQLIVFQVSNSKENHTERTKRGIGYIKGVEVKNYTAYQQSQNKSLVSGTIAANGNIHKVSDVVFDHVVIEGKHILSAEQGNMIINSKELPKDPNLTFKQIQELKKSEPKNAAVTTENIVFK</sequence>
<dbReference type="InterPro" id="IPR000743">
    <property type="entry name" value="Glyco_hydro_28"/>
</dbReference>
<dbReference type="EMBL" id="CP002545">
    <property type="protein sequence ID" value="ADY51377.1"/>
    <property type="molecule type" value="Genomic_DNA"/>
</dbReference>
<dbReference type="PANTHER" id="PTHR31339:SF9">
    <property type="entry name" value="PLASMIN AND FIBRONECTIN-BINDING PROTEIN A"/>
    <property type="match status" value="1"/>
</dbReference>
<evidence type="ECO:0000256" key="1">
    <source>
        <dbReference type="ARBA" id="ARBA00008834"/>
    </source>
</evidence>
<keyword evidence="3 4" id="KW-0326">Glycosidase</keyword>
<dbReference type="GO" id="GO:0005975">
    <property type="term" value="P:carbohydrate metabolic process"/>
    <property type="evidence" value="ECO:0007669"/>
    <property type="project" value="InterPro"/>
</dbReference>
<proteinExistence type="inferred from homology"/>
<dbReference type="InterPro" id="IPR011050">
    <property type="entry name" value="Pectin_lyase_fold/virulence"/>
</dbReference>
<gene>
    <name evidence="6" type="ordered locus">Pedsa_0805</name>
</gene>
<evidence type="ECO:0000313" key="7">
    <source>
        <dbReference type="Proteomes" id="UP000000310"/>
    </source>
</evidence>
<organism evidence="6 7">
    <name type="scientific">Pseudopedobacter saltans (strain ATCC 51119 / DSM 12145 / JCM 21818 / CCUG 39354 / LMG 10337 / NBRC 100064 / NCIMB 13643)</name>
    <name type="common">Pedobacter saltans</name>
    <dbReference type="NCBI Taxonomy" id="762903"/>
    <lineage>
        <taxon>Bacteria</taxon>
        <taxon>Pseudomonadati</taxon>
        <taxon>Bacteroidota</taxon>
        <taxon>Sphingobacteriia</taxon>
        <taxon>Sphingobacteriales</taxon>
        <taxon>Sphingobacteriaceae</taxon>
        <taxon>Pseudopedobacter</taxon>
    </lineage>
</organism>
<dbReference type="InterPro" id="IPR012334">
    <property type="entry name" value="Pectin_lyas_fold"/>
</dbReference>
<reference evidence="6 7" key="1">
    <citation type="journal article" date="2011" name="Stand. Genomic Sci.">
        <title>Complete genome sequence of the gliding, heparinolytic Pedobacter saltans type strain (113).</title>
        <authorList>
            <person name="Liolios K."/>
            <person name="Sikorski J."/>
            <person name="Lu M."/>
            <person name="Nolan M."/>
            <person name="Lapidus A."/>
            <person name="Lucas S."/>
            <person name="Hammon N."/>
            <person name="Deshpande S."/>
            <person name="Cheng J.F."/>
            <person name="Tapia R."/>
            <person name="Han C."/>
            <person name="Goodwin L."/>
            <person name="Pitluck S."/>
            <person name="Huntemann M."/>
            <person name="Ivanova N."/>
            <person name="Pagani I."/>
            <person name="Mavromatis K."/>
            <person name="Ovchinikova G."/>
            <person name="Pati A."/>
            <person name="Chen A."/>
            <person name="Palaniappan K."/>
            <person name="Land M."/>
            <person name="Hauser L."/>
            <person name="Brambilla E.M."/>
            <person name="Kotsyurbenko O."/>
            <person name="Rohde M."/>
            <person name="Tindall B.J."/>
            <person name="Abt B."/>
            <person name="Goker M."/>
            <person name="Detter J.C."/>
            <person name="Woyke T."/>
            <person name="Bristow J."/>
            <person name="Eisen J.A."/>
            <person name="Markowitz V."/>
            <person name="Hugenholtz P."/>
            <person name="Klenk H.P."/>
            <person name="Kyrpides N.C."/>
        </authorList>
    </citation>
    <scope>NUCLEOTIDE SEQUENCE [LARGE SCALE GENOMIC DNA]</scope>
    <source>
        <strain evidence="7">ATCC 51119 / DSM 12145 / JCM 21818 / LMG 10337 / NBRC 100064 / NCIMB 13643</strain>
    </source>
</reference>
<name>F0S979_PSESL</name>
<keyword evidence="7" id="KW-1185">Reference proteome</keyword>
<evidence type="ECO:0000256" key="3">
    <source>
        <dbReference type="ARBA" id="ARBA00023295"/>
    </source>
</evidence>
<dbReference type="KEGG" id="psn:Pedsa_0805"/>
<dbReference type="PANTHER" id="PTHR31339">
    <property type="entry name" value="PECTIN LYASE-RELATED"/>
    <property type="match status" value="1"/>
</dbReference>
<dbReference type="STRING" id="762903.Pedsa_0805"/>
<dbReference type="GO" id="GO:0004650">
    <property type="term" value="F:polygalacturonase activity"/>
    <property type="evidence" value="ECO:0007669"/>
    <property type="project" value="InterPro"/>
</dbReference>
<evidence type="ECO:0000256" key="2">
    <source>
        <dbReference type="ARBA" id="ARBA00022801"/>
    </source>
</evidence>
<evidence type="ECO:0000313" key="6">
    <source>
        <dbReference type="EMBL" id="ADY51377.1"/>
    </source>
</evidence>
<dbReference type="RefSeq" id="WP_013631877.1">
    <property type="nucleotide sequence ID" value="NC_015177.1"/>
</dbReference>
<evidence type="ECO:0000256" key="5">
    <source>
        <dbReference type="SAM" id="SignalP"/>
    </source>
</evidence>
<dbReference type="Pfam" id="PF00295">
    <property type="entry name" value="Glyco_hydro_28"/>
    <property type="match status" value="1"/>
</dbReference>
<dbReference type="OrthoDB" id="9795222at2"/>
<dbReference type="HOGENOM" id="CLU_011370_1_1_10"/>
<keyword evidence="5" id="KW-0732">Signal</keyword>
<dbReference type="eggNOG" id="COG5434">
    <property type="taxonomic scope" value="Bacteria"/>
</dbReference>